<evidence type="ECO:0008006" key="7">
    <source>
        <dbReference type="Google" id="ProtNLM"/>
    </source>
</evidence>
<evidence type="ECO:0000313" key="5">
    <source>
        <dbReference type="Proteomes" id="UP000259173"/>
    </source>
</evidence>
<dbReference type="EMBL" id="DOGS01000290">
    <property type="protein sequence ID" value="HBQ50086.1"/>
    <property type="molecule type" value="Genomic_DNA"/>
</dbReference>
<dbReference type="eggNOG" id="COG0596">
    <property type="taxonomic scope" value="Bacteria"/>
</dbReference>
<dbReference type="Proteomes" id="UP000259173">
    <property type="component" value="Unassembled WGS sequence"/>
</dbReference>
<keyword evidence="4" id="KW-1185">Reference proteome</keyword>
<dbReference type="Proteomes" id="UP000024547">
    <property type="component" value="Unassembled WGS sequence"/>
</dbReference>
<evidence type="ECO:0000313" key="1">
    <source>
        <dbReference type="EMBL" id="HAE94853.1"/>
    </source>
</evidence>
<name>A0A059DXN0_9PROT</name>
<reference evidence="5 6" key="2">
    <citation type="journal article" date="2018" name="Nat. Biotechnol.">
        <title>A standardized bacterial taxonomy based on genome phylogeny substantially revises the tree of life.</title>
        <authorList>
            <person name="Parks D.H."/>
            <person name="Chuvochina M."/>
            <person name="Waite D.W."/>
            <person name="Rinke C."/>
            <person name="Skarshewski A."/>
            <person name="Chaumeil P.A."/>
            <person name="Hugenholtz P."/>
        </authorList>
    </citation>
    <scope>NUCLEOTIDE SEQUENCE [LARGE SCALE GENOMIC DNA]</scope>
    <source>
        <strain evidence="2">UBA10378</strain>
        <strain evidence="1">UBA8557</strain>
    </source>
</reference>
<dbReference type="Gene3D" id="3.40.50.1820">
    <property type="entry name" value="alpha/beta hydrolase"/>
    <property type="match status" value="1"/>
</dbReference>
<evidence type="ECO:0000313" key="6">
    <source>
        <dbReference type="Proteomes" id="UP000263957"/>
    </source>
</evidence>
<dbReference type="InterPro" id="IPR029058">
    <property type="entry name" value="AB_hydrolase_fold"/>
</dbReference>
<organism evidence="3 4">
    <name type="scientific">Hyphomonas atlantica</name>
    <dbReference type="NCBI Taxonomy" id="1280948"/>
    <lineage>
        <taxon>Bacteria</taxon>
        <taxon>Pseudomonadati</taxon>
        <taxon>Pseudomonadota</taxon>
        <taxon>Alphaproteobacteria</taxon>
        <taxon>Hyphomonadales</taxon>
        <taxon>Hyphomonadaceae</taxon>
        <taxon>Hyphomonas</taxon>
    </lineage>
</organism>
<evidence type="ECO:0000313" key="3">
    <source>
        <dbReference type="EMBL" id="KCZ58220.1"/>
    </source>
</evidence>
<evidence type="ECO:0000313" key="4">
    <source>
        <dbReference type="Proteomes" id="UP000024547"/>
    </source>
</evidence>
<dbReference type="EMBL" id="AWFH01000061">
    <property type="protein sequence ID" value="KCZ58220.1"/>
    <property type="molecule type" value="Genomic_DNA"/>
</dbReference>
<dbReference type="STRING" id="1280948.HY36_10190"/>
<dbReference type="PATRIC" id="fig|1280948.3.peg.3160"/>
<dbReference type="SUPFAM" id="SSF53474">
    <property type="entry name" value="alpha/beta-Hydrolases"/>
    <property type="match status" value="1"/>
</dbReference>
<dbReference type="EMBL" id="DMBR01000297">
    <property type="protein sequence ID" value="HAE94853.1"/>
    <property type="molecule type" value="Genomic_DNA"/>
</dbReference>
<protein>
    <recommendedName>
        <fullName evidence="7">Alpha/beta hydrolase</fullName>
    </recommendedName>
</protein>
<evidence type="ECO:0000313" key="2">
    <source>
        <dbReference type="EMBL" id="HBQ50086.1"/>
    </source>
</evidence>
<dbReference type="AlphaFoldDB" id="A0A059DXN0"/>
<comment type="caution">
    <text evidence="3">The sequence shown here is derived from an EMBL/GenBank/DDBJ whole genome shotgun (WGS) entry which is preliminary data.</text>
</comment>
<gene>
    <name evidence="1" type="ORF">DCG65_09840</name>
    <name evidence="2" type="ORF">DD728_14620</name>
    <name evidence="3" type="ORF">HY36_10190</name>
</gene>
<proteinExistence type="predicted"/>
<reference evidence="3 4" key="1">
    <citation type="journal article" date="2014" name="Antonie Van Leeuwenhoek">
        <title>Hyphomonas beringensis sp. nov. and Hyphomonas chukchiensis sp. nov., isolated from surface seawater of the Bering Sea and Chukchi Sea.</title>
        <authorList>
            <person name="Li C."/>
            <person name="Lai Q."/>
            <person name="Li G."/>
            <person name="Dong C."/>
            <person name="Wang J."/>
            <person name="Liao Y."/>
            <person name="Shao Z."/>
        </authorList>
    </citation>
    <scope>NUCLEOTIDE SEQUENCE [LARGE SCALE GENOMIC DNA]</scope>
    <source>
        <strain evidence="3 4">22II1-22F38</strain>
    </source>
</reference>
<accession>A0A059DXN0</accession>
<dbReference type="Proteomes" id="UP000263957">
    <property type="component" value="Unassembled WGS sequence"/>
</dbReference>
<sequence length="154" mass="17724">MTMAQPERVGSLVMISATILTPDEHKMFNDYFQPVPLDDAGTRFSTMWERIVERRGPGATMEMMARSFAMNLLGGEAYEWGHHAAFAWWKEEEHALQTLPHRITILNPNDDLTECTRRAAPMLRNGKIIELPEWGYNFMDVWPEESAQLVLSNL</sequence>